<protein>
    <submittedName>
        <fullName evidence="1">Uncharacterized protein</fullName>
    </submittedName>
</protein>
<reference evidence="1 2" key="1">
    <citation type="journal article" date="2021" name="BMC Genomics">
        <title>Datura genome reveals duplications of psychoactive alkaloid biosynthetic genes and high mutation rate following tissue culture.</title>
        <authorList>
            <person name="Rajewski A."/>
            <person name="Carter-House D."/>
            <person name="Stajich J."/>
            <person name="Litt A."/>
        </authorList>
    </citation>
    <scope>NUCLEOTIDE SEQUENCE [LARGE SCALE GENOMIC DNA]</scope>
    <source>
        <strain evidence="1">AR-01</strain>
    </source>
</reference>
<name>A0ABS8V5T8_DATST</name>
<gene>
    <name evidence="1" type="ORF">HAX54_027901</name>
</gene>
<dbReference type="EMBL" id="JACEIK010003404">
    <property type="protein sequence ID" value="MCD9641603.1"/>
    <property type="molecule type" value="Genomic_DNA"/>
</dbReference>
<evidence type="ECO:0000313" key="1">
    <source>
        <dbReference type="EMBL" id="MCD9641603.1"/>
    </source>
</evidence>
<accession>A0ABS8V5T8</accession>
<comment type="caution">
    <text evidence="1">The sequence shown here is derived from an EMBL/GenBank/DDBJ whole genome shotgun (WGS) entry which is preliminary data.</text>
</comment>
<dbReference type="Proteomes" id="UP000823775">
    <property type="component" value="Unassembled WGS sequence"/>
</dbReference>
<keyword evidence="2" id="KW-1185">Reference proteome</keyword>
<evidence type="ECO:0000313" key="2">
    <source>
        <dbReference type="Proteomes" id="UP000823775"/>
    </source>
</evidence>
<organism evidence="1 2">
    <name type="scientific">Datura stramonium</name>
    <name type="common">Jimsonweed</name>
    <name type="synonym">Common thornapple</name>
    <dbReference type="NCBI Taxonomy" id="4076"/>
    <lineage>
        <taxon>Eukaryota</taxon>
        <taxon>Viridiplantae</taxon>
        <taxon>Streptophyta</taxon>
        <taxon>Embryophyta</taxon>
        <taxon>Tracheophyta</taxon>
        <taxon>Spermatophyta</taxon>
        <taxon>Magnoliopsida</taxon>
        <taxon>eudicotyledons</taxon>
        <taxon>Gunneridae</taxon>
        <taxon>Pentapetalae</taxon>
        <taxon>asterids</taxon>
        <taxon>lamiids</taxon>
        <taxon>Solanales</taxon>
        <taxon>Solanaceae</taxon>
        <taxon>Solanoideae</taxon>
        <taxon>Datureae</taxon>
        <taxon>Datura</taxon>
    </lineage>
</organism>
<sequence length="240" mass="27730">MVVTEKWAEDVSSLPDLQHLYHCRSFPTLKLKASASLEPKISFHSETPDSDWYSKLLIFLANFNHSRDVELFSKNEEVLCPTKSLAAHLKEAGCYDFSYVVSFLLIQYSVVDIVDSLLWLSPQMDTLSFHQADSKTLKFIYEDASEKGEKRCCTCTSLTWKCWRHKLKQVKMQNFRCMEQQELRNYFFSNPDLIINEVVGPRCENGLQDDPLSGLSNLPRRSKRERLPNQKLADYICGVG</sequence>
<proteinExistence type="predicted"/>